<dbReference type="CDD" id="cd04186">
    <property type="entry name" value="GT_2_like_c"/>
    <property type="match status" value="1"/>
</dbReference>
<evidence type="ECO:0000256" key="1">
    <source>
        <dbReference type="ARBA" id="ARBA00004776"/>
    </source>
</evidence>
<dbReference type="RefSeq" id="WP_413778289.1">
    <property type="nucleotide sequence ID" value="NZ_JAUOZS010000001.1"/>
</dbReference>
<dbReference type="EC" id="2.4.-.-" evidence="6"/>
<dbReference type="Pfam" id="PF00535">
    <property type="entry name" value="Glycos_transf_2"/>
    <property type="match status" value="1"/>
</dbReference>
<comment type="pathway">
    <text evidence="1">Cell wall biogenesis; cell wall polysaccharide biosynthesis.</text>
</comment>
<organism evidence="6 7">
    <name type="scientific">Anaeroselena agilis</name>
    <dbReference type="NCBI Taxonomy" id="3063788"/>
    <lineage>
        <taxon>Bacteria</taxon>
        <taxon>Bacillati</taxon>
        <taxon>Bacillota</taxon>
        <taxon>Negativicutes</taxon>
        <taxon>Acetonemataceae</taxon>
        <taxon>Anaeroselena</taxon>
    </lineage>
</organism>
<keyword evidence="4 6" id="KW-0808">Transferase</keyword>
<dbReference type="SUPFAM" id="SSF53448">
    <property type="entry name" value="Nucleotide-diphospho-sugar transferases"/>
    <property type="match status" value="1"/>
</dbReference>
<accession>A0ABU3NV69</accession>
<dbReference type="InterPro" id="IPR001173">
    <property type="entry name" value="Glyco_trans_2-like"/>
</dbReference>
<evidence type="ECO:0000313" key="6">
    <source>
        <dbReference type="EMBL" id="MDT8899721.1"/>
    </source>
</evidence>
<gene>
    <name evidence="6" type="ORF">Q4T40_00475</name>
</gene>
<keyword evidence="3 6" id="KW-0328">Glycosyltransferase</keyword>
<comment type="similarity">
    <text evidence="2">Belongs to the glycosyltransferase 2 family.</text>
</comment>
<reference evidence="6 7" key="1">
    <citation type="submission" date="2023-07" db="EMBL/GenBank/DDBJ databases">
        <title>The novel representative of Negativicutes class, Anaeroselena agilis gen. nov. sp. nov.</title>
        <authorList>
            <person name="Prokofeva M.I."/>
            <person name="Elcheninov A.G."/>
            <person name="Klyukina A."/>
            <person name="Kublanov I.V."/>
            <person name="Frolov E.N."/>
            <person name="Podosokorskaya O.A."/>
        </authorList>
    </citation>
    <scope>NUCLEOTIDE SEQUENCE [LARGE SCALE GENOMIC DNA]</scope>
    <source>
        <strain evidence="6 7">4137-cl</strain>
    </source>
</reference>
<evidence type="ECO:0000256" key="3">
    <source>
        <dbReference type="ARBA" id="ARBA00022676"/>
    </source>
</evidence>
<dbReference type="EMBL" id="JAUOZS010000001">
    <property type="protein sequence ID" value="MDT8899721.1"/>
    <property type="molecule type" value="Genomic_DNA"/>
</dbReference>
<comment type="caution">
    <text evidence="6">The sequence shown here is derived from an EMBL/GenBank/DDBJ whole genome shotgun (WGS) entry which is preliminary data.</text>
</comment>
<proteinExistence type="inferred from homology"/>
<evidence type="ECO:0000256" key="2">
    <source>
        <dbReference type="ARBA" id="ARBA00006739"/>
    </source>
</evidence>
<dbReference type="PANTHER" id="PTHR43179:SF12">
    <property type="entry name" value="GALACTOFURANOSYLTRANSFERASE GLFT2"/>
    <property type="match status" value="1"/>
</dbReference>
<dbReference type="PANTHER" id="PTHR43179">
    <property type="entry name" value="RHAMNOSYLTRANSFERASE WBBL"/>
    <property type="match status" value="1"/>
</dbReference>
<evidence type="ECO:0000313" key="7">
    <source>
        <dbReference type="Proteomes" id="UP001254848"/>
    </source>
</evidence>
<name>A0ABU3NV69_9FIRM</name>
<protein>
    <submittedName>
        <fullName evidence="6">Glycosyltransferase</fullName>
        <ecNumber evidence="6">2.4.-.-</ecNumber>
    </submittedName>
</protein>
<dbReference type="Gene3D" id="3.40.50.2000">
    <property type="entry name" value="Glycogen Phosphorylase B"/>
    <property type="match status" value="1"/>
</dbReference>
<evidence type="ECO:0000256" key="4">
    <source>
        <dbReference type="ARBA" id="ARBA00022679"/>
    </source>
</evidence>
<sequence>MTSIIVLTYNKLDYTKLCLNSIRQHTEPATYEVIVVDNHSTDGTVTWLQSQPDLRLVLNDDNIGFPAGCNQGISVAIGDSVLLLNNDTVVTPNWLANLRSCLFSSGDIGAVGAVTNSCSNFQSIVCEYGSIEEMINFARRNNHSDPEHWEDRGRLVGYCMLIKTEVIKKVGLLDELFSPGNYEDDDYSLRIRKAGYRLVLCRDTFIHHFGSISFGEQTSQYNMLLETNKQKFISKWGFAPASIHPSNSIQDPGLKKWFAYQHDFNFHRQSMRKNRDDFYALLGRAEFSLLSGDREKALQAIMRAADLAHHSHPGFFACPKLESMLRTIGAAIALPAAVPQAASPESSAGKRKVLHVISQGYNSCGHTKTLERWMALDIGSVHSVLVTLNSATNPPWLAAAAIQSGGWYQALDKAGLSLCQRAKLLRDTANRWADAVVLHIHPHDPVAPAAFGLAGGPPVVFVNHAHLAFSLGMTAADLVVDHWGAGQSLTRARRNIPHGRRLPLPLGTPRAQADKQVAKSTLGIRDEQVVCLTIAQPYQVVACGEYNLANLVRELSGRFENLTMLVVGPLQAAEWARLNGDSGGRIKVVDTPGDFLLYHSAADIYLDAIPLGSPSEALEAGALGIPVVGLATEIAEQLSGDIAPDGPQTHFHDKEELFAVFDRLVADPVYRQSRSQCLQAAILHHHCAGWPAQLEQLYPLLPAAHVPLPLAAADNEKTPSDWQDIVLVYFQQQSGLRNCRFG</sequence>
<dbReference type="Gene3D" id="3.90.550.10">
    <property type="entry name" value="Spore Coat Polysaccharide Biosynthesis Protein SpsA, Chain A"/>
    <property type="match status" value="1"/>
</dbReference>
<dbReference type="GO" id="GO:0016757">
    <property type="term" value="F:glycosyltransferase activity"/>
    <property type="evidence" value="ECO:0007669"/>
    <property type="project" value="UniProtKB-KW"/>
</dbReference>
<dbReference type="InterPro" id="IPR029044">
    <property type="entry name" value="Nucleotide-diphossugar_trans"/>
</dbReference>
<dbReference type="SUPFAM" id="SSF53756">
    <property type="entry name" value="UDP-Glycosyltransferase/glycogen phosphorylase"/>
    <property type="match status" value="1"/>
</dbReference>
<feature type="domain" description="Glycosyltransferase 2-like" evidence="5">
    <location>
        <begin position="3"/>
        <end position="130"/>
    </location>
</feature>
<dbReference type="Proteomes" id="UP001254848">
    <property type="component" value="Unassembled WGS sequence"/>
</dbReference>
<evidence type="ECO:0000259" key="5">
    <source>
        <dbReference type="Pfam" id="PF00535"/>
    </source>
</evidence>
<keyword evidence="7" id="KW-1185">Reference proteome</keyword>